<gene>
    <name evidence="1" type="ORF">BTO28_05245</name>
</gene>
<protein>
    <submittedName>
        <fullName evidence="1">Sporulation protein</fullName>
    </submittedName>
</protein>
<comment type="caution">
    <text evidence="1">The sequence shown here is derived from an EMBL/GenBank/DDBJ whole genome shotgun (WGS) entry which is preliminary data.</text>
</comment>
<keyword evidence="2" id="KW-1185">Reference proteome</keyword>
<dbReference type="InterPro" id="IPR036916">
    <property type="entry name" value="Sda_sf"/>
</dbReference>
<reference evidence="1 2" key="1">
    <citation type="submission" date="2016-12" db="EMBL/GenBank/DDBJ databases">
        <title>Domibacillus sp. SAB 38T whole genome sequencing.</title>
        <authorList>
            <person name="Verma A."/>
            <person name="Ojha A.K."/>
            <person name="Krishnamurthi S."/>
        </authorList>
    </citation>
    <scope>NUCLEOTIDE SEQUENCE [LARGE SCALE GENOMIC DNA]</scope>
    <source>
        <strain evidence="1 2">SAB 38</strain>
    </source>
</reference>
<dbReference type="RefSeq" id="WP_076764497.1">
    <property type="nucleotide sequence ID" value="NZ_MSFI01000008.1"/>
</dbReference>
<dbReference type="Gene3D" id="1.10.287.1100">
    <property type="entry name" value="Sporulation inhibitor A"/>
    <property type="match status" value="1"/>
</dbReference>
<evidence type="ECO:0000313" key="1">
    <source>
        <dbReference type="EMBL" id="OMP67894.1"/>
    </source>
</evidence>
<dbReference type="Pfam" id="PF08970">
    <property type="entry name" value="Sda"/>
    <property type="match status" value="1"/>
</dbReference>
<sequence length="40" mass="4769">MNEFSDALMLSTYKKAVELELEPAFIQLLKEELERRQLQL</sequence>
<dbReference type="Proteomes" id="UP000188613">
    <property type="component" value="Unassembled WGS sequence"/>
</dbReference>
<organism evidence="1 2">
    <name type="scientific">Domibacillus epiphyticus</name>
    <dbReference type="NCBI Taxonomy" id="1714355"/>
    <lineage>
        <taxon>Bacteria</taxon>
        <taxon>Bacillati</taxon>
        <taxon>Bacillota</taxon>
        <taxon>Bacilli</taxon>
        <taxon>Bacillales</taxon>
        <taxon>Bacillaceae</taxon>
        <taxon>Domibacillus</taxon>
    </lineage>
</organism>
<accession>A0A1V2AAR5</accession>
<dbReference type="AlphaFoldDB" id="A0A1V2AAR5"/>
<name>A0A1V2AAR5_9BACI</name>
<evidence type="ECO:0000313" key="2">
    <source>
        <dbReference type="Proteomes" id="UP000188613"/>
    </source>
</evidence>
<dbReference type="InterPro" id="IPR015064">
    <property type="entry name" value="Sda"/>
</dbReference>
<dbReference type="SUPFAM" id="SSF100985">
    <property type="entry name" value="Sporulation inhibitor Sda"/>
    <property type="match status" value="1"/>
</dbReference>
<proteinExistence type="predicted"/>
<dbReference type="EMBL" id="MSFI01000008">
    <property type="protein sequence ID" value="OMP67894.1"/>
    <property type="molecule type" value="Genomic_DNA"/>
</dbReference>